<protein>
    <submittedName>
        <fullName evidence="2">Lysine methyltransferase</fullName>
    </submittedName>
</protein>
<accession>A0A9K3KBR3</accession>
<evidence type="ECO:0000256" key="1">
    <source>
        <dbReference type="SAM" id="MobiDB-lite"/>
    </source>
</evidence>
<keyword evidence="2" id="KW-0489">Methyltransferase</keyword>
<dbReference type="AlphaFoldDB" id="A0A9K3KBR3"/>
<reference evidence="2" key="1">
    <citation type="journal article" date="2021" name="Sci. Rep.">
        <title>Diploid genomic architecture of Nitzschia inconspicua, an elite biomass production diatom.</title>
        <authorList>
            <person name="Oliver A."/>
            <person name="Podell S."/>
            <person name="Pinowska A."/>
            <person name="Traller J.C."/>
            <person name="Smith S.R."/>
            <person name="McClure R."/>
            <person name="Beliaev A."/>
            <person name="Bohutskyi P."/>
            <person name="Hill E.A."/>
            <person name="Rabines A."/>
            <person name="Zheng H."/>
            <person name="Allen L.Z."/>
            <person name="Kuo A."/>
            <person name="Grigoriev I.V."/>
            <person name="Allen A.E."/>
            <person name="Hazlebeck D."/>
            <person name="Allen E.E."/>
        </authorList>
    </citation>
    <scope>NUCLEOTIDE SEQUENCE</scope>
    <source>
        <strain evidence="2">Hildebrandi</strain>
    </source>
</reference>
<organism evidence="2 3">
    <name type="scientific">Nitzschia inconspicua</name>
    <dbReference type="NCBI Taxonomy" id="303405"/>
    <lineage>
        <taxon>Eukaryota</taxon>
        <taxon>Sar</taxon>
        <taxon>Stramenopiles</taxon>
        <taxon>Ochrophyta</taxon>
        <taxon>Bacillariophyta</taxon>
        <taxon>Bacillariophyceae</taxon>
        <taxon>Bacillariophycidae</taxon>
        <taxon>Bacillariales</taxon>
        <taxon>Bacillariaceae</taxon>
        <taxon>Nitzschia</taxon>
    </lineage>
</organism>
<proteinExistence type="predicted"/>
<dbReference type="Pfam" id="PF10294">
    <property type="entry name" value="Methyltransf_16"/>
    <property type="match status" value="1"/>
</dbReference>
<evidence type="ECO:0000313" key="3">
    <source>
        <dbReference type="Proteomes" id="UP000693970"/>
    </source>
</evidence>
<dbReference type="OrthoDB" id="413520at2759"/>
<evidence type="ECO:0000313" key="2">
    <source>
        <dbReference type="EMBL" id="KAG7340389.1"/>
    </source>
</evidence>
<keyword evidence="2" id="KW-0808">Transferase</keyword>
<dbReference type="GO" id="GO:0008168">
    <property type="term" value="F:methyltransferase activity"/>
    <property type="evidence" value="ECO:0007669"/>
    <property type="project" value="UniProtKB-KW"/>
</dbReference>
<feature type="compositionally biased region" description="Low complexity" evidence="1">
    <location>
        <begin position="16"/>
        <end position="29"/>
    </location>
</feature>
<dbReference type="Proteomes" id="UP000693970">
    <property type="component" value="Unassembled WGS sequence"/>
</dbReference>
<keyword evidence="3" id="KW-1185">Reference proteome</keyword>
<gene>
    <name evidence="2" type="ORF">IV203_023932</name>
</gene>
<dbReference type="PANTHER" id="PTHR14614:SF123">
    <property type="entry name" value="OS04G0645500 PROTEIN"/>
    <property type="match status" value="1"/>
</dbReference>
<dbReference type="InterPro" id="IPR019410">
    <property type="entry name" value="Methyltransf_16"/>
</dbReference>
<feature type="region of interest" description="Disordered" evidence="1">
    <location>
        <begin position="1"/>
        <end position="29"/>
    </location>
</feature>
<name>A0A9K3KBR3_9STRA</name>
<dbReference type="EMBL" id="JAGRRH010000027">
    <property type="protein sequence ID" value="KAG7340389.1"/>
    <property type="molecule type" value="Genomic_DNA"/>
</dbReference>
<sequence length="334" mass="37207">MKATETIISPPVHTDSATSPLLSSSSSSVPAAARDDELVLEDSDDEFVDQFLESKWQDGVETGLTVSWPTLPITASLGLSTQLPESSMAPLFDGTGWAGTRVWKAALLAVQYMEQEYLSKKQDGHNPLSLLELGCGLGVPGMLWHQLQKNQHSKINNNSTTILFPSFYKVVLTDRPSLLSQLQGNLERNFPNDPQIMADALDWSPEGVRKLLLRLNDESCDQGNNDNLHDDTTTKISLSSYFSFDICLNCDCIYEPLYGRDSWMALADVLITLAEISPRTVIITSVERRTADGLENFLDRINQSPFIGTTERVMRNDDDKHHIIEVYVTRPANE</sequence>
<dbReference type="PANTHER" id="PTHR14614">
    <property type="entry name" value="HEPATOCELLULAR CARCINOMA-ASSOCIATED ANTIGEN"/>
    <property type="match status" value="1"/>
</dbReference>
<dbReference type="GO" id="GO:0032259">
    <property type="term" value="P:methylation"/>
    <property type="evidence" value="ECO:0007669"/>
    <property type="project" value="UniProtKB-KW"/>
</dbReference>
<reference evidence="2" key="2">
    <citation type="submission" date="2021-04" db="EMBL/GenBank/DDBJ databases">
        <authorList>
            <person name="Podell S."/>
        </authorList>
    </citation>
    <scope>NUCLEOTIDE SEQUENCE</scope>
    <source>
        <strain evidence="2">Hildebrandi</strain>
    </source>
</reference>
<comment type="caution">
    <text evidence="2">The sequence shown here is derived from an EMBL/GenBank/DDBJ whole genome shotgun (WGS) entry which is preliminary data.</text>
</comment>